<protein>
    <submittedName>
        <fullName evidence="1">Predicted protein</fullName>
    </submittedName>
</protein>
<proteinExistence type="predicted"/>
<dbReference type="Proteomes" id="UP000002668">
    <property type="component" value="Genome"/>
</dbReference>
<organism evidence="2">
    <name type="scientific">Leptosphaeria maculans (strain JN3 / isolate v23.1.3 / race Av1-4-5-6-7-8)</name>
    <name type="common">Blackleg fungus</name>
    <name type="synonym">Phoma lingam</name>
    <dbReference type="NCBI Taxonomy" id="985895"/>
    <lineage>
        <taxon>Eukaryota</taxon>
        <taxon>Fungi</taxon>
        <taxon>Dikarya</taxon>
        <taxon>Ascomycota</taxon>
        <taxon>Pezizomycotina</taxon>
        <taxon>Dothideomycetes</taxon>
        <taxon>Pleosporomycetidae</taxon>
        <taxon>Pleosporales</taxon>
        <taxon>Pleosporineae</taxon>
        <taxon>Leptosphaeriaceae</taxon>
        <taxon>Plenodomus</taxon>
        <taxon>Plenodomus lingam/Leptosphaeria maculans species complex</taxon>
    </lineage>
</organism>
<dbReference type="InParanoid" id="E4ZSM6"/>
<dbReference type="AlphaFoldDB" id="E4ZSM6"/>
<reference evidence="2" key="1">
    <citation type="journal article" date="2011" name="Nat. Commun.">
        <title>Effector diversification within compartments of the Leptosphaeria maculans genome affected by Repeat-Induced Point mutations.</title>
        <authorList>
            <person name="Rouxel T."/>
            <person name="Grandaubert J."/>
            <person name="Hane J.K."/>
            <person name="Hoede C."/>
            <person name="van de Wouw A.P."/>
            <person name="Couloux A."/>
            <person name="Dominguez V."/>
            <person name="Anthouard V."/>
            <person name="Bally P."/>
            <person name="Bourras S."/>
            <person name="Cozijnsen A.J."/>
            <person name="Ciuffetti L.M."/>
            <person name="Degrave A."/>
            <person name="Dilmaghani A."/>
            <person name="Duret L."/>
            <person name="Fudal I."/>
            <person name="Goodwin S.B."/>
            <person name="Gout L."/>
            <person name="Glaser N."/>
            <person name="Linglin J."/>
            <person name="Kema G.H.J."/>
            <person name="Lapalu N."/>
            <person name="Lawrence C.B."/>
            <person name="May K."/>
            <person name="Meyer M."/>
            <person name="Ollivier B."/>
            <person name="Poulain J."/>
            <person name="Schoch C.L."/>
            <person name="Simon A."/>
            <person name="Spatafora J.W."/>
            <person name="Stachowiak A."/>
            <person name="Turgeon B.G."/>
            <person name="Tyler B.M."/>
            <person name="Vincent D."/>
            <person name="Weissenbach J."/>
            <person name="Amselem J."/>
            <person name="Quesneville H."/>
            <person name="Oliver R.P."/>
            <person name="Wincker P."/>
            <person name="Balesdent M.-H."/>
            <person name="Howlett B.J."/>
        </authorList>
    </citation>
    <scope>NUCLEOTIDE SEQUENCE [LARGE SCALE GENOMIC DNA]</scope>
    <source>
        <strain evidence="2">JN3 / isolate v23.1.3 / race Av1-4-5-6-7-8</strain>
    </source>
</reference>
<dbReference type="VEuPathDB" id="FungiDB:LEMA_uP121700.1"/>
<sequence>MYALINLRQRSRSPQLPFESTSNQPTNPALPTVSGCRFTGFTDTGNWSIRKYCNICRALCPSFGAWGTLSLPDLTRQGQTFFDVCLRIEYRR</sequence>
<evidence type="ECO:0000313" key="2">
    <source>
        <dbReference type="Proteomes" id="UP000002668"/>
    </source>
</evidence>
<evidence type="ECO:0000313" key="1">
    <source>
        <dbReference type="EMBL" id="CBX94406.1"/>
    </source>
</evidence>
<dbReference type="EMBL" id="FP929122">
    <property type="protein sequence ID" value="CBX94406.1"/>
    <property type="molecule type" value="Genomic_DNA"/>
</dbReference>
<dbReference type="HOGENOM" id="CLU_2413648_0_0_1"/>
<accession>E4ZSM6</accession>
<gene>
    <name evidence="1" type="ORF">LEMA_uP121700.1</name>
</gene>
<keyword evidence="2" id="KW-1185">Reference proteome</keyword>
<name>E4ZSM6_LEPMJ</name>